<dbReference type="PANTHER" id="PTHR42059:SF1">
    <property type="entry name" value="TNT DOMAIN-CONTAINING PROTEIN"/>
    <property type="match status" value="1"/>
</dbReference>
<evidence type="ECO:0000256" key="1">
    <source>
        <dbReference type="SAM" id="SignalP"/>
    </source>
</evidence>
<sequence length="210" mass="22571">MIRRVGAILGAVLVSVALVAAPAEAAPRSLTECSASFYHGDSRLGPEQLPVAGDVGLQLIGYHRTGYLPERQFLDMFYDSGTGSWRYPPLNGYVIGVDGHPIEFQLTLSPGQRIDRYGSEYGGFLAPLGLPYAMRSIPPSSLDSVPAGPCNYHVYLVTKPFAVDAGPIAAWFAQPGGGLQYQLDGSLVPGSPTQLNVMWLVDNGYLTRVR</sequence>
<evidence type="ECO:0000313" key="4">
    <source>
        <dbReference type="Proteomes" id="UP000295444"/>
    </source>
</evidence>
<dbReference type="EMBL" id="SNXZ01000004">
    <property type="protein sequence ID" value="TDP96625.1"/>
    <property type="molecule type" value="Genomic_DNA"/>
</dbReference>
<evidence type="ECO:0000259" key="2">
    <source>
        <dbReference type="Pfam" id="PF14021"/>
    </source>
</evidence>
<dbReference type="GO" id="GO:0050135">
    <property type="term" value="F:NADP+ nucleosidase activity"/>
    <property type="evidence" value="ECO:0007669"/>
    <property type="project" value="InterPro"/>
</dbReference>
<dbReference type="InterPro" id="IPR025331">
    <property type="entry name" value="TNT"/>
</dbReference>
<protein>
    <submittedName>
        <fullName evidence="3">Uncharacterized protein DUF4237</fullName>
    </submittedName>
</protein>
<dbReference type="AlphaFoldDB" id="A0A4R6SCF1"/>
<keyword evidence="1" id="KW-0732">Signal</keyword>
<comment type="caution">
    <text evidence="3">The sequence shown here is derived from an EMBL/GenBank/DDBJ whole genome shotgun (WGS) entry which is preliminary data.</text>
</comment>
<accession>A0A4R6SCF1</accession>
<dbReference type="PANTHER" id="PTHR42059">
    <property type="entry name" value="TNT DOMAIN-CONTAINING PROTEIN"/>
    <property type="match status" value="1"/>
</dbReference>
<organism evidence="3 4">
    <name type="scientific">Labedaea rhizosphaerae</name>
    <dbReference type="NCBI Taxonomy" id="598644"/>
    <lineage>
        <taxon>Bacteria</taxon>
        <taxon>Bacillati</taxon>
        <taxon>Actinomycetota</taxon>
        <taxon>Actinomycetes</taxon>
        <taxon>Pseudonocardiales</taxon>
        <taxon>Pseudonocardiaceae</taxon>
        <taxon>Labedaea</taxon>
    </lineage>
</organism>
<name>A0A4R6SCF1_LABRH</name>
<dbReference type="Proteomes" id="UP000295444">
    <property type="component" value="Unassembled WGS sequence"/>
</dbReference>
<feature type="domain" description="TNT" evidence="2">
    <location>
        <begin position="107"/>
        <end position="209"/>
    </location>
</feature>
<feature type="chain" id="PRO_5020262249" evidence="1">
    <location>
        <begin position="26"/>
        <end position="210"/>
    </location>
</feature>
<dbReference type="RefSeq" id="WP_208115782.1">
    <property type="nucleotide sequence ID" value="NZ_SNXZ01000004.1"/>
</dbReference>
<reference evidence="3 4" key="1">
    <citation type="submission" date="2019-03" db="EMBL/GenBank/DDBJ databases">
        <title>Genomic Encyclopedia of Type Strains, Phase IV (KMG-IV): sequencing the most valuable type-strain genomes for metagenomic binning, comparative biology and taxonomic classification.</title>
        <authorList>
            <person name="Goeker M."/>
        </authorList>
    </citation>
    <scope>NUCLEOTIDE SEQUENCE [LARGE SCALE GENOMIC DNA]</scope>
    <source>
        <strain evidence="3 4">DSM 45361</strain>
    </source>
</reference>
<evidence type="ECO:0000313" key="3">
    <source>
        <dbReference type="EMBL" id="TDP96625.1"/>
    </source>
</evidence>
<dbReference type="InterPro" id="IPR053024">
    <property type="entry name" value="Fungal_surface_NADase"/>
</dbReference>
<feature type="signal peptide" evidence="1">
    <location>
        <begin position="1"/>
        <end position="25"/>
    </location>
</feature>
<gene>
    <name evidence="3" type="ORF">EV186_104613</name>
</gene>
<proteinExistence type="predicted"/>
<dbReference type="Pfam" id="PF14021">
    <property type="entry name" value="TNT"/>
    <property type="match status" value="1"/>
</dbReference>
<keyword evidence="4" id="KW-1185">Reference proteome</keyword>